<evidence type="ECO:0000256" key="1">
    <source>
        <dbReference type="SAM" id="MobiDB-lite"/>
    </source>
</evidence>
<accession>A0A6J4KY31</accession>
<organism evidence="2">
    <name type="scientific">uncultured Cytophagales bacterium</name>
    <dbReference type="NCBI Taxonomy" id="158755"/>
    <lineage>
        <taxon>Bacteria</taxon>
        <taxon>Pseudomonadati</taxon>
        <taxon>Bacteroidota</taxon>
        <taxon>Sphingobacteriia</taxon>
        <taxon>Sphingobacteriales</taxon>
        <taxon>environmental samples</taxon>
    </lineage>
</organism>
<feature type="region of interest" description="Disordered" evidence="1">
    <location>
        <begin position="1"/>
        <end position="27"/>
    </location>
</feature>
<reference evidence="2" key="1">
    <citation type="submission" date="2020-02" db="EMBL/GenBank/DDBJ databases">
        <authorList>
            <person name="Meier V. D."/>
        </authorList>
    </citation>
    <scope>NUCLEOTIDE SEQUENCE</scope>
    <source>
        <strain evidence="2">AVDCRST_MAG56</strain>
    </source>
</reference>
<sequence length="47" mass="5171">MCATDNVTAAAAIRRPARPPLHHPLPTTAGIQPVPAHRIFYYCPYLT</sequence>
<proteinExistence type="predicted"/>
<evidence type="ECO:0000313" key="2">
    <source>
        <dbReference type="EMBL" id="CAA9317445.1"/>
    </source>
</evidence>
<protein>
    <submittedName>
        <fullName evidence="2">Uncharacterized protein</fullName>
    </submittedName>
</protein>
<dbReference type="AlphaFoldDB" id="A0A6J4KY31"/>
<dbReference type="EMBL" id="CADCTQ010000555">
    <property type="protein sequence ID" value="CAA9317445.1"/>
    <property type="molecule type" value="Genomic_DNA"/>
</dbReference>
<name>A0A6J4KY31_9SPHI</name>
<gene>
    <name evidence="2" type="ORF">AVDCRST_MAG56-6713</name>
</gene>